<proteinExistence type="predicted"/>
<dbReference type="RefSeq" id="WP_237340287.1">
    <property type="nucleotide sequence ID" value="NZ_BAABCM010000001.1"/>
</dbReference>
<evidence type="ECO:0000313" key="2">
    <source>
        <dbReference type="Proteomes" id="UP001501624"/>
    </source>
</evidence>
<evidence type="ECO:0008006" key="3">
    <source>
        <dbReference type="Google" id="ProtNLM"/>
    </source>
</evidence>
<accession>A0ABP7HHS0</accession>
<name>A0ABP7HHS0_9PSEU</name>
<gene>
    <name evidence="1" type="ORF">GCM10022380_06510</name>
</gene>
<keyword evidence="2" id="KW-1185">Reference proteome</keyword>
<dbReference type="EMBL" id="BAABCM010000001">
    <property type="protein sequence ID" value="GAA3792478.1"/>
    <property type="molecule type" value="Genomic_DNA"/>
</dbReference>
<protein>
    <recommendedName>
        <fullName evidence="3">UspA domain-containing protein</fullName>
    </recommendedName>
</protein>
<organism evidence="1 2">
    <name type="scientific">Amycolatopsis tucumanensis</name>
    <dbReference type="NCBI Taxonomy" id="401106"/>
    <lineage>
        <taxon>Bacteria</taxon>
        <taxon>Bacillati</taxon>
        <taxon>Actinomycetota</taxon>
        <taxon>Actinomycetes</taxon>
        <taxon>Pseudonocardiales</taxon>
        <taxon>Pseudonocardiaceae</taxon>
        <taxon>Amycolatopsis</taxon>
    </lineage>
</organism>
<reference evidence="2" key="1">
    <citation type="journal article" date="2019" name="Int. J. Syst. Evol. Microbiol.">
        <title>The Global Catalogue of Microorganisms (GCM) 10K type strain sequencing project: providing services to taxonomists for standard genome sequencing and annotation.</title>
        <authorList>
            <consortium name="The Broad Institute Genomics Platform"/>
            <consortium name="The Broad Institute Genome Sequencing Center for Infectious Disease"/>
            <person name="Wu L."/>
            <person name="Ma J."/>
        </authorList>
    </citation>
    <scope>NUCLEOTIDE SEQUENCE [LARGE SCALE GENOMIC DNA]</scope>
    <source>
        <strain evidence="2">JCM 17017</strain>
    </source>
</reference>
<dbReference type="Proteomes" id="UP001501624">
    <property type="component" value="Unassembled WGS sequence"/>
</dbReference>
<dbReference type="Gene3D" id="3.40.50.450">
    <property type="match status" value="1"/>
</dbReference>
<evidence type="ECO:0000313" key="1">
    <source>
        <dbReference type="EMBL" id="GAA3792478.1"/>
    </source>
</evidence>
<sequence length="107" mass="11603">MLELGGAVEVVLPASDYRERKVKPDNAAEFDELLGQAKDRAHHALRHVEPRGVHGSQRAPVRQCRHRVAVWDGGPSGGHGGTAEAVDAARDRGLSVTVVWPEAARRK</sequence>
<comment type="caution">
    <text evidence="1">The sequence shown here is derived from an EMBL/GenBank/DDBJ whole genome shotgun (WGS) entry which is preliminary data.</text>
</comment>